<dbReference type="AlphaFoldDB" id="A0A8T0RVE8"/>
<proteinExistence type="predicted"/>
<keyword evidence="4" id="KW-1185">Reference proteome</keyword>
<keyword evidence="1" id="KW-0175">Coiled coil</keyword>
<feature type="coiled-coil region" evidence="1">
    <location>
        <begin position="129"/>
        <end position="156"/>
    </location>
</feature>
<evidence type="ECO:0000256" key="1">
    <source>
        <dbReference type="SAM" id="Coils"/>
    </source>
</evidence>
<dbReference type="Proteomes" id="UP000823388">
    <property type="component" value="Chromosome 5N"/>
</dbReference>
<dbReference type="GO" id="GO:0032196">
    <property type="term" value="P:transposition"/>
    <property type="evidence" value="ECO:0007669"/>
    <property type="project" value="InterPro"/>
</dbReference>
<feature type="compositionally biased region" description="Polar residues" evidence="2">
    <location>
        <begin position="200"/>
        <end position="218"/>
    </location>
</feature>
<dbReference type="PANTHER" id="PTHR33157:SF14">
    <property type="entry name" value="AUTONOMOUS TRANSPOSABLE ELEMENT EN-1 MOSAIC PROTEIN"/>
    <property type="match status" value="1"/>
</dbReference>
<dbReference type="InterPro" id="IPR039266">
    <property type="entry name" value="EN-1/SPM"/>
</dbReference>
<feature type="region of interest" description="Disordered" evidence="2">
    <location>
        <begin position="200"/>
        <end position="235"/>
    </location>
</feature>
<evidence type="ECO:0000313" key="4">
    <source>
        <dbReference type="Proteomes" id="UP000823388"/>
    </source>
</evidence>
<evidence type="ECO:0000313" key="3">
    <source>
        <dbReference type="EMBL" id="KAG2588676.1"/>
    </source>
</evidence>
<comment type="caution">
    <text evidence="3">The sequence shown here is derived from an EMBL/GenBank/DDBJ whole genome shotgun (WGS) entry which is preliminary data.</text>
</comment>
<gene>
    <name evidence="3" type="ORF">PVAP13_5NG125081</name>
</gene>
<organism evidence="3 4">
    <name type="scientific">Panicum virgatum</name>
    <name type="common">Blackwell switchgrass</name>
    <dbReference type="NCBI Taxonomy" id="38727"/>
    <lineage>
        <taxon>Eukaryota</taxon>
        <taxon>Viridiplantae</taxon>
        <taxon>Streptophyta</taxon>
        <taxon>Embryophyta</taxon>
        <taxon>Tracheophyta</taxon>
        <taxon>Spermatophyta</taxon>
        <taxon>Magnoliopsida</taxon>
        <taxon>Liliopsida</taxon>
        <taxon>Poales</taxon>
        <taxon>Poaceae</taxon>
        <taxon>PACMAD clade</taxon>
        <taxon>Panicoideae</taxon>
        <taxon>Panicodae</taxon>
        <taxon>Paniceae</taxon>
        <taxon>Panicinae</taxon>
        <taxon>Panicum</taxon>
        <taxon>Panicum sect. Hiantes</taxon>
    </lineage>
</organism>
<sequence length="293" mass="33470">MQDLVCQMHRTMGDCGPLHEETYGRPFSLIESFSVHMGASKDAVAQGEGNELPPIPNERAQNHLDNYGDGMKNTYGPEVQWVRGPFDAQVMYNNTGRKPHGKFAIADGAIDSSTIIFSTTAHPSQPQSAQSSTQRVVQLQQEVQELKRQRQEDQGTLHKVLQYTQQMCQYMMRQGQRSTPPPQLNFASLFSSFTNAQDGTSNYSNEFQQQPGRNPGNTQHDDPSSYEHRSNNDDMTDCERNELRMWFGPNVYVSLWHHSIMFPTTEVYHQLSYDHQKIESGMFLGYYHAESMF</sequence>
<dbReference type="EMBL" id="CM029046">
    <property type="protein sequence ID" value="KAG2588676.1"/>
    <property type="molecule type" value="Genomic_DNA"/>
</dbReference>
<accession>A0A8T0RVE8</accession>
<evidence type="ECO:0000256" key="2">
    <source>
        <dbReference type="SAM" id="MobiDB-lite"/>
    </source>
</evidence>
<protein>
    <submittedName>
        <fullName evidence="3">Uncharacterized protein</fullName>
    </submittedName>
</protein>
<feature type="compositionally biased region" description="Basic and acidic residues" evidence="2">
    <location>
        <begin position="219"/>
        <end position="235"/>
    </location>
</feature>
<reference evidence="3" key="1">
    <citation type="submission" date="2020-05" db="EMBL/GenBank/DDBJ databases">
        <title>WGS assembly of Panicum virgatum.</title>
        <authorList>
            <person name="Lovell J.T."/>
            <person name="Jenkins J."/>
            <person name="Shu S."/>
            <person name="Juenger T.E."/>
            <person name="Schmutz J."/>
        </authorList>
    </citation>
    <scope>NUCLEOTIDE SEQUENCE</scope>
    <source>
        <strain evidence="3">AP13</strain>
    </source>
</reference>
<name>A0A8T0RVE8_PANVG</name>
<dbReference type="PANTHER" id="PTHR33157">
    <property type="entry name" value="AUTONOMOUS TRANSPOSABLE ELEMENT EN-1 MOSAIC PROTEIN-RELATED"/>
    <property type="match status" value="1"/>
</dbReference>